<dbReference type="InterPro" id="IPR053905">
    <property type="entry name" value="EF-G-like_DII"/>
</dbReference>
<dbReference type="GO" id="GO:0005759">
    <property type="term" value="C:mitochondrial matrix"/>
    <property type="evidence" value="ECO:0007669"/>
    <property type="project" value="UniProtKB-ARBA"/>
</dbReference>
<dbReference type="InterPro" id="IPR035649">
    <property type="entry name" value="EFG_V"/>
</dbReference>
<dbReference type="Gene3D" id="2.40.30.10">
    <property type="entry name" value="Translation factors"/>
    <property type="match status" value="1"/>
</dbReference>
<dbReference type="GO" id="GO:0005525">
    <property type="term" value="F:GTP binding"/>
    <property type="evidence" value="ECO:0007669"/>
    <property type="project" value="UniProtKB-KW"/>
</dbReference>
<keyword evidence="3" id="KW-0496">Mitochondrion</keyword>
<accession>A0A137P9H3</accession>
<evidence type="ECO:0000259" key="5">
    <source>
        <dbReference type="PROSITE" id="PS51722"/>
    </source>
</evidence>
<evidence type="ECO:0000313" key="7">
    <source>
        <dbReference type="Proteomes" id="UP000070444"/>
    </source>
</evidence>
<proteinExistence type="predicted"/>
<dbReference type="PRINTS" id="PR00315">
    <property type="entry name" value="ELONGATNFCT"/>
</dbReference>
<dbReference type="AlphaFoldDB" id="A0A137P9H3"/>
<dbReference type="InterPro" id="IPR027417">
    <property type="entry name" value="P-loop_NTPase"/>
</dbReference>
<dbReference type="Pfam" id="PF00009">
    <property type="entry name" value="GTP_EFTU"/>
    <property type="match status" value="1"/>
</dbReference>
<dbReference type="OMA" id="GPQFTFP"/>
<dbReference type="SMART" id="SM00838">
    <property type="entry name" value="EFG_C"/>
    <property type="match status" value="1"/>
</dbReference>
<reference evidence="6 7" key="1">
    <citation type="journal article" date="2015" name="Genome Biol. Evol.">
        <title>Phylogenomic analyses indicate that early fungi evolved digesting cell walls of algal ancestors of land plants.</title>
        <authorList>
            <person name="Chang Y."/>
            <person name="Wang S."/>
            <person name="Sekimoto S."/>
            <person name="Aerts A.L."/>
            <person name="Choi C."/>
            <person name="Clum A."/>
            <person name="LaButti K.M."/>
            <person name="Lindquist E.A."/>
            <person name="Yee Ngan C."/>
            <person name="Ohm R.A."/>
            <person name="Salamov A.A."/>
            <person name="Grigoriev I.V."/>
            <person name="Spatafora J.W."/>
            <person name="Berbee M.L."/>
        </authorList>
    </citation>
    <scope>NUCLEOTIDE SEQUENCE [LARGE SCALE GENOMIC DNA]</scope>
    <source>
        <strain evidence="6 7">NRRL 28638</strain>
    </source>
</reference>
<dbReference type="InterPro" id="IPR000640">
    <property type="entry name" value="EFG_V-like"/>
</dbReference>
<dbReference type="PROSITE" id="PS00301">
    <property type="entry name" value="G_TR_1"/>
    <property type="match status" value="1"/>
</dbReference>
<dbReference type="InterPro" id="IPR014721">
    <property type="entry name" value="Ribsml_uS5_D2-typ_fold_subgr"/>
</dbReference>
<evidence type="ECO:0000256" key="4">
    <source>
        <dbReference type="ARBA" id="ARBA00023134"/>
    </source>
</evidence>
<dbReference type="Gene3D" id="3.40.50.300">
    <property type="entry name" value="P-loop containing nucleotide triphosphate hydrolases"/>
    <property type="match status" value="1"/>
</dbReference>
<dbReference type="CDD" id="cd01886">
    <property type="entry name" value="EF-G"/>
    <property type="match status" value="1"/>
</dbReference>
<dbReference type="FunFam" id="3.30.70.240:FF:000001">
    <property type="entry name" value="Elongation factor G"/>
    <property type="match status" value="1"/>
</dbReference>
<dbReference type="InterPro" id="IPR005225">
    <property type="entry name" value="Small_GTP-bd"/>
</dbReference>
<keyword evidence="4" id="KW-0342">GTP-binding</keyword>
<dbReference type="Pfam" id="PF00679">
    <property type="entry name" value="EFG_C"/>
    <property type="match status" value="1"/>
</dbReference>
<dbReference type="CDD" id="cd03713">
    <property type="entry name" value="EFG_mtEFG_C"/>
    <property type="match status" value="1"/>
</dbReference>
<dbReference type="InterPro" id="IPR035647">
    <property type="entry name" value="EFG_III/V"/>
</dbReference>
<keyword evidence="1" id="KW-0547">Nucleotide-binding</keyword>
<dbReference type="OrthoDB" id="198619at2759"/>
<dbReference type="Gene3D" id="3.30.230.10">
    <property type="match status" value="1"/>
</dbReference>
<gene>
    <name evidence="6" type="ORF">CONCODRAFT_78208</name>
</gene>
<dbReference type="FunFam" id="3.30.70.870:FF:000002">
    <property type="entry name" value="Translation elongation factor 2"/>
    <property type="match status" value="1"/>
</dbReference>
<evidence type="ECO:0000256" key="1">
    <source>
        <dbReference type="ARBA" id="ARBA00022741"/>
    </source>
</evidence>
<dbReference type="Pfam" id="PF22042">
    <property type="entry name" value="EF-G_D2"/>
    <property type="match status" value="1"/>
</dbReference>
<feature type="domain" description="Tr-type G" evidence="5">
    <location>
        <begin position="35"/>
        <end position="319"/>
    </location>
</feature>
<dbReference type="Gene3D" id="3.30.70.870">
    <property type="entry name" value="Elongation Factor G (Translational Gtpase), domain 3"/>
    <property type="match status" value="1"/>
</dbReference>
<dbReference type="Pfam" id="PF14492">
    <property type="entry name" value="EFG_III"/>
    <property type="match status" value="1"/>
</dbReference>
<dbReference type="GO" id="GO:0032790">
    <property type="term" value="P:ribosome disassembly"/>
    <property type="evidence" value="ECO:0007669"/>
    <property type="project" value="TreeGrafter"/>
</dbReference>
<dbReference type="SUPFAM" id="SSF54980">
    <property type="entry name" value="EF-G C-terminal domain-like"/>
    <property type="match status" value="2"/>
</dbReference>
<sequence>MLTNYFLKAYKPLLTKSLPKWNTKFYSSLKEFPIEKIRNLGIIAHIDAGKTTTTERLLNHSGFIRSAGNVDDGDTVMDYLPQERERGITIQSACITFPWKDHRLNLIDTPGHVDFTMEVERSIRVLDGAVTILDGVAGVESQTETVWRQSSRYNVSKLIFINKLDRVGANFEKTVNQVRTKLKGRPIIVQVPIFKTNRGDEELECVLDIVNGLKLEWRGEDKSKELISSPLEEGSDKWDAYVQARTQLVEEVSELDDAILDAYLEASDPLAITSEQLIAALRRITLSNKGCPVLCGSSLKDIGIQPLLDSIINYLPSPSDLPTPEGILSDGKGQLVPLDTKSPVCALAFKVIYDQQRGPLTFVRVYSGSLDKRANLINPNQNTKEKVSKLLQMYADEYEEIPNISAGNIGIVLGLKGTKTGDTLLSPQFKPNPSLKLPQLDIPNPVFSVSIEPETQKDEPDLNEALKNLLLEDPSLKLHRDEESGQLILSGMGELHLDILKHRLLNELKVNATTGNLFISYREILNHELEYNGTIEDTLLGKEIKLGMKLTITPLDEAPSEAGEFQYNILNVDKVKVKIHGSAPGTVSPFIPRDIKAQLQNGISAAISRGGKLCFPLAQLQFTVSEITLYPGQSPISSLALVSSRIVRELTSSNTSLLEPMMHVEVSVPQKYVGTVSSDLGGNLRGNIISLDSEGDDQFGRSVITATVPLSSMVGYSSHLRSQTAGSGTFSMRQSGFGKMSDSQMAAFT</sequence>
<dbReference type="CDD" id="cd16262">
    <property type="entry name" value="EFG_III"/>
    <property type="match status" value="1"/>
</dbReference>
<dbReference type="NCBIfam" id="TIGR00231">
    <property type="entry name" value="small_GTP"/>
    <property type="match status" value="1"/>
</dbReference>
<dbReference type="GO" id="GO:0032543">
    <property type="term" value="P:mitochondrial translation"/>
    <property type="evidence" value="ECO:0007669"/>
    <property type="project" value="TreeGrafter"/>
</dbReference>
<dbReference type="InterPro" id="IPR009022">
    <property type="entry name" value="EFG_III"/>
</dbReference>
<keyword evidence="7" id="KW-1185">Reference proteome</keyword>
<dbReference type="SUPFAM" id="SSF52540">
    <property type="entry name" value="P-loop containing nucleoside triphosphate hydrolases"/>
    <property type="match status" value="1"/>
</dbReference>
<keyword evidence="2" id="KW-0648">Protein biosynthesis</keyword>
<dbReference type="GO" id="GO:0003924">
    <property type="term" value="F:GTPase activity"/>
    <property type="evidence" value="ECO:0007669"/>
    <property type="project" value="InterPro"/>
</dbReference>
<name>A0A137P9H3_CONC2</name>
<dbReference type="EMBL" id="KQ964470">
    <property type="protein sequence ID" value="KXN71632.1"/>
    <property type="molecule type" value="Genomic_DNA"/>
</dbReference>
<dbReference type="FunFam" id="3.40.50.300:FF:000514">
    <property type="entry name" value="Ribosome-releasing factor 2, mitochondrial"/>
    <property type="match status" value="1"/>
</dbReference>
<dbReference type="Proteomes" id="UP000070444">
    <property type="component" value="Unassembled WGS sequence"/>
</dbReference>
<evidence type="ECO:0000256" key="3">
    <source>
        <dbReference type="ARBA" id="ARBA00023128"/>
    </source>
</evidence>
<evidence type="ECO:0000256" key="2">
    <source>
        <dbReference type="ARBA" id="ARBA00022917"/>
    </source>
</evidence>
<dbReference type="InterPro" id="IPR041095">
    <property type="entry name" value="EFG_II"/>
</dbReference>
<dbReference type="PANTHER" id="PTHR43261:SF1">
    <property type="entry name" value="RIBOSOME-RELEASING FACTOR 2, MITOCHONDRIAL"/>
    <property type="match status" value="1"/>
</dbReference>
<organism evidence="6 7">
    <name type="scientific">Conidiobolus coronatus (strain ATCC 28846 / CBS 209.66 / NRRL 28638)</name>
    <name type="common">Delacroixia coronata</name>
    <dbReference type="NCBI Taxonomy" id="796925"/>
    <lineage>
        <taxon>Eukaryota</taxon>
        <taxon>Fungi</taxon>
        <taxon>Fungi incertae sedis</taxon>
        <taxon>Zoopagomycota</taxon>
        <taxon>Entomophthoromycotina</taxon>
        <taxon>Entomophthoromycetes</taxon>
        <taxon>Entomophthorales</taxon>
        <taxon>Ancylistaceae</taxon>
        <taxon>Conidiobolus</taxon>
    </lineage>
</organism>
<dbReference type="InterPro" id="IPR009000">
    <property type="entry name" value="Transl_B-barrel_sf"/>
</dbReference>
<dbReference type="InterPro" id="IPR031157">
    <property type="entry name" value="G_TR_CS"/>
</dbReference>
<dbReference type="SUPFAM" id="SSF50447">
    <property type="entry name" value="Translation proteins"/>
    <property type="match status" value="1"/>
</dbReference>
<dbReference type="STRING" id="796925.A0A137P9H3"/>
<dbReference type="InterPro" id="IPR000795">
    <property type="entry name" value="T_Tr_GTP-bd_dom"/>
</dbReference>
<evidence type="ECO:0000313" key="6">
    <source>
        <dbReference type="EMBL" id="KXN71632.1"/>
    </source>
</evidence>
<dbReference type="GO" id="GO:0051881">
    <property type="term" value="P:regulation of mitochondrial membrane potential"/>
    <property type="evidence" value="ECO:0007669"/>
    <property type="project" value="EnsemblFungi"/>
</dbReference>
<dbReference type="PROSITE" id="PS51722">
    <property type="entry name" value="G_TR_2"/>
    <property type="match status" value="1"/>
</dbReference>
<dbReference type="Gene3D" id="3.30.70.240">
    <property type="match status" value="1"/>
</dbReference>
<protein>
    <submittedName>
        <fullName evidence="6">Ribosome-releasing factor 2, mitochondrial</fullName>
    </submittedName>
</protein>
<dbReference type="PANTHER" id="PTHR43261">
    <property type="entry name" value="TRANSLATION ELONGATION FACTOR G-RELATED"/>
    <property type="match status" value="1"/>
</dbReference>